<evidence type="ECO:0000313" key="1">
    <source>
        <dbReference type="EMBL" id="RYC69093.1"/>
    </source>
</evidence>
<reference evidence="1 2" key="1">
    <citation type="submission" date="2019-01" db="EMBL/GenBank/DDBJ databases">
        <title>Spirosoma flava sp. nov., a propanil-degrading bacterium isolated from herbicide-contaminated soil.</title>
        <authorList>
            <person name="Zhang L."/>
            <person name="Jiang J.-D."/>
        </authorList>
    </citation>
    <scope>NUCLEOTIDE SEQUENCE [LARGE SCALE GENOMIC DNA]</scope>
    <source>
        <strain evidence="1 2">TY50</strain>
    </source>
</reference>
<dbReference type="EMBL" id="SBLB01000004">
    <property type="protein sequence ID" value="RYC69093.1"/>
    <property type="molecule type" value="Genomic_DNA"/>
</dbReference>
<dbReference type="Proteomes" id="UP000290407">
    <property type="component" value="Unassembled WGS sequence"/>
</dbReference>
<dbReference type="InterPro" id="IPR025455">
    <property type="entry name" value="DUF4276"/>
</dbReference>
<gene>
    <name evidence="1" type="ORF">EQG79_16990</name>
</gene>
<dbReference type="AlphaFoldDB" id="A0A4Q2UI53"/>
<proteinExistence type="predicted"/>
<dbReference type="RefSeq" id="WP_129602762.1">
    <property type="nucleotide sequence ID" value="NZ_SBLB01000004.1"/>
</dbReference>
<comment type="caution">
    <text evidence="1">The sequence shown here is derived from an EMBL/GenBank/DDBJ whole genome shotgun (WGS) entry which is preliminary data.</text>
</comment>
<dbReference type="Pfam" id="PF14103">
    <property type="entry name" value="DUF4276"/>
    <property type="match status" value="1"/>
</dbReference>
<protein>
    <submittedName>
        <fullName evidence="1">DUF4276 family protein</fullName>
    </submittedName>
</protein>
<keyword evidence="2" id="KW-1185">Reference proteome</keyword>
<organism evidence="1 2">
    <name type="scientific">Spirosoma sordidisoli</name>
    <dbReference type="NCBI Taxonomy" id="2502893"/>
    <lineage>
        <taxon>Bacteria</taxon>
        <taxon>Pseudomonadati</taxon>
        <taxon>Bacteroidota</taxon>
        <taxon>Cytophagia</taxon>
        <taxon>Cytophagales</taxon>
        <taxon>Cytophagaceae</taxon>
        <taxon>Spirosoma</taxon>
    </lineage>
</organism>
<evidence type="ECO:0000313" key="2">
    <source>
        <dbReference type="Proteomes" id="UP000290407"/>
    </source>
</evidence>
<sequence>MRKIAVFVEGQAELIFVREFLLKWFNYNIDLECRNLFTDGQSHQAEFDFPISTAPIHVQVINVGGDGNVLSRMLGREQLLHNAGYETIIGLRDMYSEEYKKKVKNQTVDPAISELFKNGATVTIYQRAKQPDSMKLCFAIMEIEAWWLGIPTVWHSFDSTIQNQFADAFTRPESVFHPATLINKLLQSRHQSYKKYKGEVESIVSRISLQDYIDLRDSQRCPSFCEFVDHINT</sequence>
<accession>A0A4Q2UI53</accession>
<name>A0A4Q2UI53_9BACT</name>